<keyword evidence="5 6" id="KW-0067">ATP-binding</keyword>
<name>A0ABQ9KAC2_HEVBR</name>
<evidence type="ECO:0000313" key="9">
    <source>
        <dbReference type="EMBL" id="KAJ9130355.1"/>
    </source>
</evidence>
<evidence type="ECO:0000256" key="4">
    <source>
        <dbReference type="ARBA" id="ARBA00022777"/>
    </source>
</evidence>
<evidence type="ECO:0000256" key="3">
    <source>
        <dbReference type="ARBA" id="ARBA00022741"/>
    </source>
</evidence>
<dbReference type="EMBL" id="JARPOI010000063">
    <property type="protein sequence ID" value="KAJ9130355.1"/>
    <property type="molecule type" value="Genomic_DNA"/>
</dbReference>
<keyword evidence="2" id="KW-0808">Transferase</keyword>
<evidence type="ECO:0000259" key="8">
    <source>
        <dbReference type="PROSITE" id="PS50011"/>
    </source>
</evidence>
<evidence type="ECO:0000256" key="2">
    <source>
        <dbReference type="ARBA" id="ARBA00022679"/>
    </source>
</evidence>
<dbReference type="InterPro" id="IPR000719">
    <property type="entry name" value="Prot_kinase_dom"/>
</dbReference>
<reference evidence="9 10" key="1">
    <citation type="journal article" date="2023" name="Plant Biotechnol. J.">
        <title>Chromosome-level wild Hevea brasiliensis genome provides new tools for genomic-assisted breeding and valuable loci to elevate rubber yield.</title>
        <authorList>
            <person name="Cheng H."/>
            <person name="Song X."/>
            <person name="Hu Y."/>
            <person name="Wu T."/>
            <person name="Yang Q."/>
            <person name="An Z."/>
            <person name="Feng S."/>
            <person name="Deng Z."/>
            <person name="Wu W."/>
            <person name="Zeng X."/>
            <person name="Tu M."/>
            <person name="Wang X."/>
            <person name="Huang H."/>
        </authorList>
    </citation>
    <scope>NUCLEOTIDE SEQUENCE [LARGE SCALE GENOMIC DNA]</scope>
    <source>
        <strain evidence="9">MT/VB/25A 57/8</strain>
    </source>
</reference>
<dbReference type="PROSITE" id="PS00107">
    <property type="entry name" value="PROTEIN_KINASE_ATP"/>
    <property type="match status" value="1"/>
</dbReference>
<evidence type="ECO:0000256" key="5">
    <source>
        <dbReference type="ARBA" id="ARBA00022840"/>
    </source>
</evidence>
<evidence type="ECO:0000256" key="1">
    <source>
        <dbReference type="ARBA" id="ARBA00022527"/>
    </source>
</evidence>
<comment type="caution">
    <text evidence="9">The sequence shown here is derived from an EMBL/GenBank/DDBJ whole genome shotgun (WGS) entry which is preliminary data.</text>
</comment>
<keyword evidence="4" id="KW-0418">Kinase</keyword>
<keyword evidence="10" id="KW-1185">Reference proteome</keyword>
<dbReference type="SUPFAM" id="SSF56112">
    <property type="entry name" value="Protein kinase-like (PK-like)"/>
    <property type="match status" value="1"/>
</dbReference>
<dbReference type="PANTHER" id="PTHR45631">
    <property type="entry name" value="OS07G0107800 PROTEIN-RELATED"/>
    <property type="match status" value="1"/>
</dbReference>
<feature type="domain" description="Protein kinase" evidence="8">
    <location>
        <begin position="35"/>
        <end position="309"/>
    </location>
</feature>
<accession>A0ABQ9KAC2</accession>
<dbReference type="Pfam" id="PF07714">
    <property type="entry name" value="PK_Tyr_Ser-Thr"/>
    <property type="match status" value="1"/>
</dbReference>
<dbReference type="InterPro" id="IPR011009">
    <property type="entry name" value="Kinase-like_dom_sf"/>
</dbReference>
<proteinExistence type="inferred from homology"/>
<organism evidence="9 10">
    <name type="scientific">Hevea brasiliensis</name>
    <name type="common">Para rubber tree</name>
    <name type="synonym">Siphonia brasiliensis</name>
    <dbReference type="NCBI Taxonomy" id="3981"/>
    <lineage>
        <taxon>Eukaryota</taxon>
        <taxon>Viridiplantae</taxon>
        <taxon>Streptophyta</taxon>
        <taxon>Embryophyta</taxon>
        <taxon>Tracheophyta</taxon>
        <taxon>Spermatophyta</taxon>
        <taxon>Magnoliopsida</taxon>
        <taxon>eudicotyledons</taxon>
        <taxon>Gunneridae</taxon>
        <taxon>Pentapetalae</taxon>
        <taxon>rosids</taxon>
        <taxon>fabids</taxon>
        <taxon>Malpighiales</taxon>
        <taxon>Euphorbiaceae</taxon>
        <taxon>Crotonoideae</taxon>
        <taxon>Micrandreae</taxon>
        <taxon>Hevea</taxon>
    </lineage>
</organism>
<dbReference type="PANTHER" id="PTHR45631:SF212">
    <property type="entry name" value="PROTEIN KINASE DOMAIN-CONTAINING PROTEIN"/>
    <property type="match status" value="1"/>
</dbReference>
<dbReference type="InterPro" id="IPR017441">
    <property type="entry name" value="Protein_kinase_ATP_BS"/>
</dbReference>
<dbReference type="PROSITE" id="PS50011">
    <property type="entry name" value="PROTEIN_KINASE_DOM"/>
    <property type="match status" value="1"/>
</dbReference>
<dbReference type="InterPro" id="IPR001245">
    <property type="entry name" value="Ser-Thr/Tyr_kinase_cat_dom"/>
</dbReference>
<dbReference type="SMART" id="SM00220">
    <property type="entry name" value="S_TKc"/>
    <property type="match status" value="1"/>
</dbReference>
<dbReference type="Gene3D" id="3.30.200.20">
    <property type="entry name" value="Phosphorylase Kinase, domain 1"/>
    <property type="match status" value="1"/>
</dbReference>
<sequence length="348" mass="38763">MTAISWRHRRQQAIAETQKSKNRTFSYSEIISITDNFKTVIGGGGFGKVYFGTLKDGTQVAIKLLSQSSNQGYREFQAEVQLLMVVHHRNLVSLIGYSSDSHNMALVYEYMVNGNLQEHLSKKSGSILTWKERFQIAVDAAYGLEYLHNGCKPPIIHRDLKTSNILLNEKWQAKIADFGLSRAFANESGSHVSTCPAGTFGYVDPEAQASGNFNKKSDVYSFGIILLELITGQPAIIRNTHAGFICIHQWIRPIIDRGDIQTIVDPRLNGEFDATSAWKAVETAFSCVSNFSIQRPDMSHVLAELQECLAIVMAVEESQTMKAGVIRQSNSLLMSHLNIDTDMTPSPR</sequence>
<dbReference type="Proteomes" id="UP001174677">
    <property type="component" value="Unassembled WGS sequence"/>
</dbReference>
<evidence type="ECO:0000256" key="6">
    <source>
        <dbReference type="PROSITE-ProRule" id="PRU10141"/>
    </source>
</evidence>
<evidence type="ECO:0000313" key="10">
    <source>
        <dbReference type="Proteomes" id="UP001174677"/>
    </source>
</evidence>
<keyword evidence="1 7" id="KW-0723">Serine/threonine-protein kinase</keyword>
<protein>
    <recommendedName>
        <fullName evidence="8">Protein kinase domain-containing protein</fullName>
    </recommendedName>
</protein>
<dbReference type="Gene3D" id="1.10.510.10">
    <property type="entry name" value="Transferase(Phosphotransferase) domain 1"/>
    <property type="match status" value="1"/>
</dbReference>
<dbReference type="InterPro" id="IPR008271">
    <property type="entry name" value="Ser/Thr_kinase_AS"/>
</dbReference>
<comment type="similarity">
    <text evidence="7">Belongs to the protein kinase superfamily.</text>
</comment>
<dbReference type="PROSITE" id="PS00108">
    <property type="entry name" value="PROTEIN_KINASE_ST"/>
    <property type="match status" value="1"/>
</dbReference>
<gene>
    <name evidence="9" type="ORF">P3X46_034684</name>
</gene>
<feature type="binding site" evidence="6">
    <location>
        <position position="63"/>
    </location>
    <ligand>
        <name>ATP</name>
        <dbReference type="ChEBI" id="CHEBI:30616"/>
    </ligand>
</feature>
<dbReference type="CDD" id="cd14066">
    <property type="entry name" value="STKc_IRAK"/>
    <property type="match status" value="1"/>
</dbReference>
<keyword evidence="3 6" id="KW-0547">Nucleotide-binding</keyword>
<evidence type="ECO:0000256" key="7">
    <source>
        <dbReference type="RuleBase" id="RU000304"/>
    </source>
</evidence>